<dbReference type="Pfam" id="PF12867">
    <property type="entry name" value="DinB_2"/>
    <property type="match status" value="1"/>
</dbReference>
<evidence type="ECO:0000259" key="1">
    <source>
        <dbReference type="Pfam" id="PF12867"/>
    </source>
</evidence>
<organism evidence="2 3">
    <name type="scientific">Eiseniibacteriota bacterium</name>
    <dbReference type="NCBI Taxonomy" id="2212470"/>
    <lineage>
        <taxon>Bacteria</taxon>
        <taxon>Candidatus Eiseniibacteriota</taxon>
    </lineage>
</organism>
<protein>
    <submittedName>
        <fullName evidence="2">DUF664 domain-containing protein</fullName>
    </submittedName>
</protein>
<evidence type="ECO:0000313" key="2">
    <source>
        <dbReference type="EMBL" id="TMQ73717.1"/>
    </source>
</evidence>
<dbReference type="InterPro" id="IPR034660">
    <property type="entry name" value="DinB/YfiT-like"/>
</dbReference>
<gene>
    <name evidence="2" type="ORF">E6K81_03320</name>
</gene>
<dbReference type="EMBL" id="VBPB01000048">
    <property type="protein sequence ID" value="TMQ73717.1"/>
    <property type="molecule type" value="Genomic_DNA"/>
</dbReference>
<comment type="caution">
    <text evidence="2">The sequence shown here is derived from an EMBL/GenBank/DDBJ whole genome shotgun (WGS) entry which is preliminary data.</text>
</comment>
<dbReference type="SUPFAM" id="SSF109854">
    <property type="entry name" value="DinB/YfiT-like putative metalloenzymes"/>
    <property type="match status" value="1"/>
</dbReference>
<reference evidence="2 3" key="1">
    <citation type="journal article" date="2019" name="Nat. Microbiol.">
        <title>Mediterranean grassland soil C-N compound turnover is dependent on rainfall and depth, and is mediated by genomically divergent microorganisms.</title>
        <authorList>
            <person name="Diamond S."/>
            <person name="Andeer P.F."/>
            <person name="Li Z."/>
            <person name="Crits-Christoph A."/>
            <person name="Burstein D."/>
            <person name="Anantharaman K."/>
            <person name="Lane K.R."/>
            <person name="Thomas B.C."/>
            <person name="Pan C."/>
            <person name="Northen T.R."/>
            <person name="Banfield J.F."/>
        </authorList>
    </citation>
    <scope>NUCLEOTIDE SEQUENCE [LARGE SCALE GENOMIC DNA]</scope>
    <source>
        <strain evidence="2">WS_11</strain>
    </source>
</reference>
<dbReference type="Gene3D" id="1.20.120.450">
    <property type="entry name" value="dinb family like domain"/>
    <property type="match status" value="1"/>
</dbReference>
<name>A0A538UD18_UNCEI</name>
<sequence length="158" mass="17645">MDPMEREALIARYAAGYDEVAKALEGFPASGMTAHPIAGKWSAHQIVHHLADSESTSAQRLRRLLADEHPMIQGYDQERWADALRYEQRDLGPALDAFRAARATTLQLFPGMTEADWTRPGWHTESGPYTAETWLAIYAAHAHGHADQIRRLKAALAK</sequence>
<proteinExistence type="predicted"/>
<dbReference type="InterPro" id="IPR024775">
    <property type="entry name" value="DinB-like"/>
</dbReference>
<feature type="domain" description="DinB-like" evidence="1">
    <location>
        <begin position="15"/>
        <end position="149"/>
    </location>
</feature>
<accession>A0A538UD18</accession>
<dbReference type="AlphaFoldDB" id="A0A538UD18"/>
<evidence type="ECO:0000313" key="3">
    <source>
        <dbReference type="Proteomes" id="UP000319771"/>
    </source>
</evidence>
<dbReference type="Proteomes" id="UP000319771">
    <property type="component" value="Unassembled WGS sequence"/>
</dbReference>